<dbReference type="PROSITE" id="PS51257">
    <property type="entry name" value="PROKAR_LIPOPROTEIN"/>
    <property type="match status" value="1"/>
</dbReference>
<dbReference type="EMBL" id="RCCB01000012">
    <property type="protein sequence ID" value="RLJ24279.1"/>
    <property type="molecule type" value="Genomic_DNA"/>
</dbReference>
<dbReference type="EMBL" id="PJND01000007">
    <property type="protein sequence ID" value="PKW29939.1"/>
    <property type="molecule type" value="Genomic_DNA"/>
</dbReference>
<keyword evidence="3" id="KW-1185">Reference proteome</keyword>
<reference evidence="2 4" key="2">
    <citation type="submission" date="2018-10" db="EMBL/GenBank/DDBJ databases">
        <title>Genomic Encyclopedia of Archaeal and Bacterial Type Strains, Phase II (KMG-II): from individual species to whole genera.</title>
        <authorList>
            <person name="Goeker M."/>
        </authorList>
    </citation>
    <scope>NUCLEOTIDE SEQUENCE [LARGE SCALE GENOMIC DNA]</scope>
    <source>
        <strain evidence="2 4">DSM 21886</strain>
    </source>
</reference>
<gene>
    <name evidence="1" type="ORF">B0G92_1587</name>
    <name evidence="2" type="ORF">CLV50_2159</name>
</gene>
<evidence type="ECO:0000313" key="3">
    <source>
        <dbReference type="Proteomes" id="UP000233767"/>
    </source>
</evidence>
<reference evidence="1 3" key="1">
    <citation type="submission" date="2017-12" db="EMBL/GenBank/DDBJ databases">
        <title>Genomic Encyclopedia of Type Strains, Phase III (KMG-III): the genomes of soil and plant-associated and newly described type strains.</title>
        <authorList>
            <person name="Whitman W."/>
        </authorList>
    </citation>
    <scope>NUCLEOTIDE SEQUENCE [LARGE SCALE GENOMIC DNA]</scope>
    <source>
        <strain evidence="1 3">IP-10</strain>
    </source>
</reference>
<proteinExistence type="predicted"/>
<accession>A0A497UDX1</accession>
<dbReference type="Proteomes" id="UP000233767">
    <property type="component" value="Unassembled WGS sequence"/>
</dbReference>
<evidence type="ECO:0000313" key="4">
    <source>
        <dbReference type="Proteomes" id="UP000275027"/>
    </source>
</evidence>
<dbReference type="Proteomes" id="UP000275027">
    <property type="component" value="Unassembled WGS sequence"/>
</dbReference>
<name>A0A497UDX1_9FLAO</name>
<organism evidence="2 4">
    <name type="scientific">Flavobacterium lindanitolerans</name>
    <dbReference type="NCBI Taxonomy" id="428988"/>
    <lineage>
        <taxon>Bacteria</taxon>
        <taxon>Pseudomonadati</taxon>
        <taxon>Bacteroidota</taxon>
        <taxon>Flavobacteriia</taxon>
        <taxon>Flavobacteriales</taxon>
        <taxon>Flavobacteriaceae</taxon>
        <taxon>Flavobacterium</taxon>
    </lineage>
</organism>
<sequence length="182" mass="20420">MKRILLLLAIVGMTALQGCSNDDDRVDNDTVGLVFDINKSFNAQGEIIFPFNAGEVFSGDVVLIYWMESTTTNGNPVWRLIPQNIYFPNNEYPSISGYLTYNYDFTTTEAKIWTETDINLASIPNYSVGQFFRVIVVPGQNPIFARSAGSKGKTVTQTVDYKDYEAVVKAYGIKEENIVTRK</sequence>
<protein>
    <submittedName>
        <fullName evidence="2">Uncharacterized protein</fullName>
    </submittedName>
</protein>
<comment type="caution">
    <text evidence="2">The sequence shown here is derived from an EMBL/GenBank/DDBJ whole genome shotgun (WGS) entry which is preliminary data.</text>
</comment>
<dbReference type="RefSeq" id="WP_056070204.1">
    <property type="nucleotide sequence ID" value="NZ_JBCNKL010000002.1"/>
</dbReference>
<evidence type="ECO:0000313" key="2">
    <source>
        <dbReference type="EMBL" id="RLJ24279.1"/>
    </source>
</evidence>
<evidence type="ECO:0000313" key="1">
    <source>
        <dbReference type="EMBL" id="PKW29939.1"/>
    </source>
</evidence>
<dbReference type="AlphaFoldDB" id="A0A497UDX1"/>